<keyword evidence="6 7" id="KW-0460">Magnesium</keyword>
<name>A0A0C2TVR5_AMAMK</name>
<evidence type="ECO:0000256" key="8">
    <source>
        <dbReference type="RuleBase" id="RU364068"/>
    </source>
</evidence>
<accession>A0A0C2TVR5</accession>
<dbReference type="GO" id="GO:0008934">
    <property type="term" value="F:inositol monophosphate 1-phosphatase activity"/>
    <property type="evidence" value="ECO:0007669"/>
    <property type="project" value="InterPro"/>
</dbReference>
<comment type="similarity">
    <text evidence="3 8">Belongs to the inositol monophosphatase superfamily.</text>
</comment>
<dbReference type="PANTHER" id="PTHR20854">
    <property type="entry name" value="INOSITOL MONOPHOSPHATASE"/>
    <property type="match status" value="1"/>
</dbReference>
<dbReference type="Gene3D" id="3.30.540.10">
    <property type="entry name" value="Fructose-1,6-Bisphosphatase, subunit A, domain 1"/>
    <property type="match status" value="1"/>
</dbReference>
<sequence length="331" mass="35705">MSVHELTTADLQDILEYSKTLARKAGALIIAGSDAITSAAGQPTIEGKKNSVDLVTEYDVKVEELVKSEFKAKYPEFGFIGEESYSAGVRPALTDVPTFCVDPIDGTTNFIHGFPFVCISIGLIYKRRPVMGVIYNPFLDHLYFGLKGGGSYLLKGGPSALPLKLPLSLSAKPLPTLHDALIAVEWGSDRTKKTMDAKSSSFGRLAGDPEQNVEGGRMAHSLRSVGSAALNFSLVAQGALDIYWEIGCWPWDVCAGIVIAEEAGGVVSGSRDAFLESCKTGTFGDVTEAILTGRKYIVIRGIADTPNESGREVQQRLIKDFYETVEEVEPN</sequence>
<feature type="binding site" evidence="7">
    <location>
        <position position="105"/>
    </location>
    <ligand>
        <name>Mg(2+)</name>
        <dbReference type="ChEBI" id="CHEBI:18420"/>
        <label>1</label>
        <note>catalytic</note>
    </ligand>
</feature>
<feature type="binding site" evidence="7">
    <location>
        <position position="252"/>
    </location>
    <ligand>
        <name>Mg(2+)</name>
        <dbReference type="ChEBI" id="CHEBI:18420"/>
        <label>1</label>
        <note>catalytic</note>
    </ligand>
</feature>
<keyword evidence="4 7" id="KW-0479">Metal-binding</keyword>
<dbReference type="InParanoid" id="A0A0C2TVR5"/>
<dbReference type="GO" id="GO:0046854">
    <property type="term" value="P:phosphatidylinositol phosphate biosynthetic process"/>
    <property type="evidence" value="ECO:0007669"/>
    <property type="project" value="InterPro"/>
</dbReference>
<comment type="cofactor">
    <cofactor evidence="2 7 8">
        <name>Mg(2+)</name>
        <dbReference type="ChEBI" id="CHEBI:18420"/>
    </cofactor>
</comment>
<feature type="binding site" evidence="7">
    <location>
        <position position="104"/>
    </location>
    <ligand>
        <name>Mg(2+)</name>
        <dbReference type="ChEBI" id="CHEBI:18420"/>
        <label>1</label>
        <note>catalytic</note>
    </ligand>
</feature>
<organism evidence="9 10">
    <name type="scientific">Amanita muscaria (strain Koide BX008)</name>
    <dbReference type="NCBI Taxonomy" id="946122"/>
    <lineage>
        <taxon>Eukaryota</taxon>
        <taxon>Fungi</taxon>
        <taxon>Dikarya</taxon>
        <taxon>Basidiomycota</taxon>
        <taxon>Agaricomycotina</taxon>
        <taxon>Agaricomycetes</taxon>
        <taxon>Agaricomycetidae</taxon>
        <taxon>Agaricales</taxon>
        <taxon>Pluteineae</taxon>
        <taxon>Amanitaceae</taxon>
        <taxon>Amanita</taxon>
    </lineage>
</organism>
<dbReference type="Pfam" id="PF00459">
    <property type="entry name" value="Inositol_P"/>
    <property type="match status" value="1"/>
</dbReference>
<dbReference type="FunFam" id="3.30.540.10:FF:000004">
    <property type="entry name" value="Inositol-1-monophosphatase"/>
    <property type="match status" value="1"/>
</dbReference>
<dbReference type="OrthoDB" id="10254945at2759"/>
<dbReference type="GO" id="GO:0007165">
    <property type="term" value="P:signal transduction"/>
    <property type="evidence" value="ECO:0007669"/>
    <property type="project" value="TreeGrafter"/>
</dbReference>
<proteinExistence type="inferred from homology"/>
<dbReference type="GO" id="GO:0046872">
    <property type="term" value="F:metal ion binding"/>
    <property type="evidence" value="ECO:0007669"/>
    <property type="project" value="UniProtKB-KW"/>
</dbReference>
<keyword evidence="5 8" id="KW-0378">Hydrolase</keyword>
<gene>
    <name evidence="9" type="ORF">M378DRAFT_182870</name>
</gene>
<dbReference type="Gene3D" id="3.40.190.80">
    <property type="match status" value="1"/>
</dbReference>
<evidence type="ECO:0000313" key="10">
    <source>
        <dbReference type="Proteomes" id="UP000054549"/>
    </source>
</evidence>
<feature type="binding site" evidence="7">
    <location>
        <position position="102"/>
    </location>
    <ligand>
        <name>Mg(2+)</name>
        <dbReference type="ChEBI" id="CHEBI:18420"/>
        <label>1</label>
        <note>catalytic</note>
    </ligand>
</feature>
<dbReference type="Proteomes" id="UP000054549">
    <property type="component" value="Unassembled WGS sequence"/>
</dbReference>
<evidence type="ECO:0000256" key="3">
    <source>
        <dbReference type="ARBA" id="ARBA00009759"/>
    </source>
</evidence>
<evidence type="ECO:0000256" key="1">
    <source>
        <dbReference type="ARBA" id="ARBA00001033"/>
    </source>
</evidence>
<evidence type="ECO:0000256" key="2">
    <source>
        <dbReference type="ARBA" id="ARBA00001946"/>
    </source>
</evidence>
<dbReference type="CDD" id="cd01639">
    <property type="entry name" value="IMPase"/>
    <property type="match status" value="1"/>
</dbReference>
<dbReference type="STRING" id="946122.A0A0C2TVR5"/>
<dbReference type="UniPathway" id="UPA00823">
    <property type="reaction ID" value="UER00788"/>
</dbReference>
<reference evidence="9 10" key="1">
    <citation type="submission" date="2014-04" db="EMBL/GenBank/DDBJ databases">
        <title>Evolutionary Origins and Diversification of the Mycorrhizal Mutualists.</title>
        <authorList>
            <consortium name="DOE Joint Genome Institute"/>
            <consortium name="Mycorrhizal Genomics Consortium"/>
            <person name="Kohler A."/>
            <person name="Kuo A."/>
            <person name="Nagy L.G."/>
            <person name="Floudas D."/>
            <person name="Copeland A."/>
            <person name="Barry K.W."/>
            <person name="Cichocki N."/>
            <person name="Veneault-Fourrey C."/>
            <person name="LaButti K."/>
            <person name="Lindquist E.A."/>
            <person name="Lipzen A."/>
            <person name="Lundell T."/>
            <person name="Morin E."/>
            <person name="Murat C."/>
            <person name="Riley R."/>
            <person name="Ohm R."/>
            <person name="Sun H."/>
            <person name="Tunlid A."/>
            <person name="Henrissat B."/>
            <person name="Grigoriev I.V."/>
            <person name="Hibbett D.S."/>
            <person name="Martin F."/>
        </authorList>
    </citation>
    <scope>NUCLEOTIDE SEQUENCE [LARGE SCALE GENOMIC DNA]</scope>
    <source>
        <strain evidence="9 10">Koide BX008</strain>
    </source>
</reference>
<keyword evidence="10" id="KW-1185">Reference proteome</keyword>
<dbReference type="PROSITE" id="PS00629">
    <property type="entry name" value="IMP_1"/>
    <property type="match status" value="1"/>
</dbReference>
<dbReference type="AlphaFoldDB" id="A0A0C2TVR5"/>
<dbReference type="PANTHER" id="PTHR20854:SF4">
    <property type="entry name" value="INOSITOL-1-MONOPHOSPHATASE-RELATED"/>
    <property type="match status" value="1"/>
</dbReference>
<comment type="catalytic activity">
    <reaction evidence="1 8">
        <text>a myo-inositol phosphate + H2O = myo-inositol + phosphate</text>
        <dbReference type="Rhea" id="RHEA:24056"/>
        <dbReference type="ChEBI" id="CHEBI:15377"/>
        <dbReference type="ChEBI" id="CHEBI:17268"/>
        <dbReference type="ChEBI" id="CHEBI:43474"/>
        <dbReference type="ChEBI" id="CHEBI:84139"/>
        <dbReference type="EC" id="3.1.3.25"/>
    </reaction>
</comment>
<dbReference type="InterPro" id="IPR033942">
    <property type="entry name" value="IMPase"/>
</dbReference>
<evidence type="ECO:0000256" key="7">
    <source>
        <dbReference type="PIRSR" id="PIRSR600760-2"/>
    </source>
</evidence>
<dbReference type="InterPro" id="IPR020583">
    <property type="entry name" value="Inositol_monoP_metal-BS"/>
</dbReference>
<feature type="binding site" evidence="7">
    <location>
        <position position="82"/>
    </location>
    <ligand>
        <name>Mg(2+)</name>
        <dbReference type="ChEBI" id="CHEBI:18420"/>
        <label>1</label>
        <note>catalytic</note>
    </ligand>
</feature>
<dbReference type="EC" id="3.1.3.25" evidence="8"/>
<dbReference type="PRINTS" id="PR00377">
    <property type="entry name" value="IMPHPHTASES"/>
</dbReference>
<dbReference type="InterPro" id="IPR020550">
    <property type="entry name" value="Inositol_monophosphatase_CS"/>
</dbReference>
<dbReference type="PROSITE" id="PS00630">
    <property type="entry name" value="IMP_2"/>
    <property type="match status" value="1"/>
</dbReference>
<dbReference type="GO" id="GO:0006021">
    <property type="term" value="P:inositol biosynthetic process"/>
    <property type="evidence" value="ECO:0007669"/>
    <property type="project" value="UniProtKB-UniPathway"/>
</dbReference>
<comment type="pathway">
    <text evidence="8">Polyol metabolism; myo-inositol biosynthesis; myo-inositol from D-glucose 6-phosphate: step 2/2.</text>
</comment>
<dbReference type="HOGENOM" id="CLU_044118_1_2_1"/>
<evidence type="ECO:0000256" key="4">
    <source>
        <dbReference type="ARBA" id="ARBA00022723"/>
    </source>
</evidence>
<dbReference type="EMBL" id="KN818222">
    <property type="protein sequence ID" value="KIL71439.1"/>
    <property type="molecule type" value="Genomic_DNA"/>
</dbReference>
<evidence type="ECO:0000313" key="9">
    <source>
        <dbReference type="EMBL" id="KIL71439.1"/>
    </source>
</evidence>
<evidence type="ECO:0000256" key="6">
    <source>
        <dbReference type="ARBA" id="ARBA00022842"/>
    </source>
</evidence>
<protein>
    <recommendedName>
        <fullName evidence="8">Inositol-1-monophosphatase</fullName>
        <ecNumber evidence="8">3.1.3.25</ecNumber>
    </recommendedName>
</protein>
<dbReference type="SUPFAM" id="SSF56655">
    <property type="entry name" value="Carbohydrate phosphatase"/>
    <property type="match status" value="1"/>
</dbReference>
<evidence type="ECO:0000256" key="5">
    <source>
        <dbReference type="ARBA" id="ARBA00022801"/>
    </source>
</evidence>
<dbReference type="InterPro" id="IPR000760">
    <property type="entry name" value="Inositol_monophosphatase-like"/>
</dbReference>